<evidence type="ECO:0000313" key="3">
    <source>
        <dbReference type="Proteomes" id="UP000054408"/>
    </source>
</evidence>
<protein>
    <recommendedName>
        <fullName evidence="4">NOD3 protein</fullName>
    </recommendedName>
</protein>
<dbReference type="PANTHER" id="PTHR24113">
    <property type="entry name" value="RAN GTPASE-ACTIVATING PROTEIN 1"/>
    <property type="match status" value="1"/>
</dbReference>
<organism evidence="2 3">
    <name type="scientific">Thecamonas trahens ATCC 50062</name>
    <dbReference type="NCBI Taxonomy" id="461836"/>
    <lineage>
        <taxon>Eukaryota</taxon>
        <taxon>Apusozoa</taxon>
        <taxon>Apusomonadida</taxon>
        <taxon>Apusomonadidae</taxon>
        <taxon>Thecamonas</taxon>
    </lineage>
</organism>
<feature type="region of interest" description="Disordered" evidence="1">
    <location>
        <begin position="114"/>
        <end position="156"/>
    </location>
</feature>
<evidence type="ECO:0008006" key="4">
    <source>
        <dbReference type="Google" id="ProtNLM"/>
    </source>
</evidence>
<gene>
    <name evidence="2" type="ORF">AMSG_03395</name>
</gene>
<name>A0A0L0D3P8_THETB</name>
<reference evidence="2 3" key="1">
    <citation type="submission" date="2010-05" db="EMBL/GenBank/DDBJ databases">
        <title>The Genome Sequence of Thecamonas trahens ATCC 50062.</title>
        <authorList>
            <consortium name="The Broad Institute Genome Sequencing Platform"/>
            <person name="Russ C."/>
            <person name="Cuomo C."/>
            <person name="Shea T."/>
            <person name="Young S.K."/>
            <person name="Zeng Q."/>
            <person name="Koehrsen M."/>
            <person name="Haas B."/>
            <person name="Borodovsky M."/>
            <person name="Guigo R."/>
            <person name="Alvarado L."/>
            <person name="Berlin A."/>
            <person name="Bochicchio J."/>
            <person name="Borenstein D."/>
            <person name="Chapman S."/>
            <person name="Chen Z."/>
            <person name="Freedman E."/>
            <person name="Gellesch M."/>
            <person name="Goldberg J."/>
            <person name="Griggs A."/>
            <person name="Gujja S."/>
            <person name="Heilman E."/>
            <person name="Heiman D."/>
            <person name="Hepburn T."/>
            <person name="Howarth C."/>
            <person name="Jen D."/>
            <person name="Larson L."/>
            <person name="Mehta T."/>
            <person name="Park D."/>
            <person name="Pearson M."/>
            <person name="Roberts A."/>
            <person name="Saif S."/>
            <person name="Shenoy N."/>
            <person name="Sisk P."/>
            <person name="Stolte C."/>
            <person name="Sykes S."/>
            <person name="Thomson T."/>
            <person name="Walk T."/>
            <person name="White J."/>
            <person name="Yandava C."/>
            <person name="Burger G."/>
            <person name="Gray M.W."/>
            <person name="Holland P.W.H."/>
            <person name="King N."/>
            <person name="Lang F.B.F."/>
            <person name="Roger A.J."/>
            <person name="Ruiz-Trillo I."/>
            <person name="Lander E."/>
            <person name="Nusbaum C."/>
        </authorList>
    </citation>
    <scope>NUCLEOTIDE SEQUENCE [LARGE SCALE GENOMIC DNA]</scope>
    <source>
        <strain evidence="2 3">ATCC 50062</strain>
    </source>
</reference>
<dbReference type="STRING" id="461836.A0A0L0D3P8"/>
<dbReference type="GeneID" id="25563003"/>
<feature type="compositionally biased region" description="Basic and acidic residues" evidence="1">
    <location>
        <begin position="654"/>
        <end position="663"/>
    </location>
</feature>
<feature type="compositionally biased region" description="Polar residues" evidence="1">
    <location>
        <begin position="686"/>
        <end position="699"/>
    </location>
</feature>
<feature type="region of interest" description="Disordered" evidence="1">
    <location>
        <begin position="36"/>
        <end position="80"/>
    </location>
</feature>
<evidence type="ECO:0000313" key="2">
    <source>
        <dbReference type="EMBL" id="KNC46962.1"/>
    </source>
</evidence>
<dbReference type="OrthoDB" id="120976at2759"/>
<dbReference type="InterPro" id="IPR032675">
    <property type="entry name" value="LRR_dom_sf"/>
</dbReference>
<dbReference type="InterPro" id="IPR001611">
    <property type="entry name" value="Leu-rich_rpt"/>
</dbReference>
<dbReference type="SUPFAM" id="SSF52047">
    <property type="entry name" value="RNI-like"/>
    <property type="match status" value="1"/>
</dbReference>
<dbReference type="Pfam" id="PF13516">
    <property type="entry name" value="LRR_6"/>
    <property type="match status" value="2"/>
</dbReference>
<sequence>MPHRVVLFKRGHVTVKANALCDSYVFNELIKVLDAGGPDESRPESGSEAQQSPGPHEVHAVGSPGSGGSVGSAGSAGLSPHALADSEQLAASHHGRLESIPGSIGLVQGLSASSSSSLGRETAPPRRVDWLGKGSTESGESGKSDEGTDVDDDVGSTATIKSVKSSRSTKSLRSRRIAKKVKSIDVSWQGLDREKTRTLCATLSLLPRLEAVVFSHNRLKAQGMVYVARMLVNAPLTRLSLCDVSLDVDGLAVLSRGIRGCPTLRVLDVSHNPLGSAVTEGSLDLSQIDLDEQAQTSANLSKYAGRIFAAVQLDELRLVACNFGDSDVHALLAAMVDVPGGEVFPAHIDLAKNAITDSSASQIAFVLAHPKSTISSICLDYNHLGPGGASVIAAALPAATSLTVLGIADNELFDDGVAAIAQTLARAPALEELNIAANFVSDDAMGAVARAVVLNARIARVDLSGNDVTDAGVHELICLLELFPTRPPLELAVDNNSVTPETAQQLTDAIARIADNDRFDSTFSVPQAVLDAAFVSHPVSTHDPLTLLQAQDTRMATAAGRLLAGPHHSSLTIERARTADVLADLESKFPGVTDAFYTVYAQMQAAALGPKGSAIPAWWSDSAHELPVARPASTDEQPPQLGVAEPAGQGQKPVENKSNERESQSAQASSRFPVSLRDVAYASSSGLVTGSASPTNSRGTTGGASLASLPSSQLSGSGLGSGMHVADSGLPLCRVNSSGVRIKSIARQDEVHRSSSSTAFHFYS</sequence>
<dbReference type="Gene3D" id="3.80.10.10">
    <property type="entry name" value="Ribonuclease Inhibitor"/>
    <property type="match status" value="2"/>
</dbReference>
<dbReference type="GO" id="GO:0031267">
    <property type="term" value="F:small GTPase binding"/>
    <property type="evidence" value="ECO:0007669"/>
    <property type="project" value="TreeGrafter"/>
</dbReference>
<dbReference type="RefSeq" id="XP_013760233.1">
    <property type="nucleotide sequence ID" value="XM_013904779.1"/>
</dbReference>
<proteinExistence type="predicted"/>
<accession>A0A0L0D3P8</accession>
<dbReference type="GO" id="GO:0005634">
    <property type="term" value="C:nucleus"/>
    <property type="evidence" value="ECO:0007669"/>
    <property type="project" value="TreeGrafter"/>
</dbReference>
<feature type="region of interest" description="Disordered" evidence="1">
    <location>
        <begin position="686"/>
        <end position="709"/>
    </location>
</feature>
<dbReference type="GO" id="GO:0005829">
    <property type="term" value="C:cytosol"/>
    <property type="evidence" value="ECO:0007669"/>
    <property type="project" value="TreeGrafter"/>
</dbReference>
<dbReference type="Proteomes" id="UP000054408">
    <property type="component" value="Unassembled WGS sequence"/>
</dbReference>
<dbReference type="EMBL" id="GL349444">
    <property type="protein sequence ID" value="KNC46962.1"/>
    <property type="molecule type" value="Genomic_DNA"/>
</dbReference>
<dbReference type="GO" id="GO:0048471">
    <property type="term" value="C:perinuclear region of cytoplasm"/>
    <property type="evidence" value="ECO:0007669"/>
    <property type="project" value="TreeGrafter"/>
</dbReference>
<dbReference type="eggNOG" id="KOG4308">
    <property type="taxonomic scope" value="Eukaryota"/>
</dbReference>
<dbReference type="PANTHER" id="PTHR24113:SF15">
    <property type="entry name" value="NACHT DOMAIN-CONTAINING PROTEIN"/>
    <property type="match status" value="1"/>
</dbReference>
<feature type="region of interest" description="Disordered" evidence="1">
    <location>
        <begin position="629"/>
        <end position="671"/>
    </location>
</feature>
<dbReference type="GO" id="GO:0006913">
    <property type="term" value="P:nucleocytoplasmic transport"/>
    <property type="evidence" value="ECO:0007669"/>
    <property type="project" value="TreeGrafter"/>
</dbReference>
<keyword evidence="3" id="KW-1185">Reference proteome</keyword>
<dbReference type="SMART" id="SM00368">
    <property type="entry name" value="LRR_RI"/>
    <property type="match status" value="5"/>
</dbReference>
<dbReference type="AlphaFoldDB" id="A0A0L0D3P8"/>
<dbReference type="GO" id="GO:0005096">
    <property type="term" value="F:GTPase activator activity"/>
    <property type="evidence" value="ECO:0007669"/>
    <property type="project" value="InterPro"/>
</dbReference>
<evidence type="ECO:0000256" key="1">
    <source>
        <dbReference type="SAM" id="MobiDB-lite"/>
    </source>
</evidence>
<dbReference type="InterPro" id="IPR027038">
    <property type="entry name" value="RanGap"/>
</dbReference>